<evidence type="ECO:0000256" key="19">
    <source>
        <dbReference type="RuleBase" id="RU004196"/>
    </source>
</evidence>
<dbReference type="Gene3D" id="2.40.50.140">
    <property type="entry name" value="Nucleic acid-binding proteins"/>
    <property type="match status" value="1"/>
</dbReference>
<keyword evidence="7" id="KW-0479">Metal-binding</keyword>
<evidence type="ECO:0000256" key="13">
    <source>
        <dbReference type="ARBA" id="ARBA00023172"/>
    </source>
</evidence>
<gene>
    <name evidence="22" type="ORF">HYPBUDRAFT_166170</name>
</gene>
<sequence length="824" mass="96033">MSYLDSIKAPVNHNPNPVPFHLLISDLFTKINIKELPANSLANNKRDYHVNLFNNFVNHYRIQIGEDFYPVFRLILPELDSRLYHLKDVSLNRLFIKILNIPKNSPDYNLLFNWKKNYHYIKNSNGEILANLPQTFCQILSHRRTQTVPAGKLSVNDINNSLDELTKLTKSDDLVRFFNDIFDQLSIEEIRWFCHIILKDSILSNQSSLFWLTYHPDSLDLLKITNNLKLVVWACHDPLHRLSPAEKQIQLFHAFIPEALEKIKSSYDTIINRLTNKSYKPSSNLMNYYNRENYHGKFIIEEKIDGDRMLIHMINKSYPTSYNNLEFKFYSRRRKNYTLLYGSNNHFGSLLKFLSRGFSNSFMVSSCILDGEMVAFDKTLKKILPFGTLKLAAIQELVKQFNTTDAYDVQDIQPLFMIFDVLYLNSKNLTHLPLYYRKEVLKKIINPIENRFQILNYALGVNSTDINNAIKQVISERSEGVMLKNILSKYEWGKRSKNWIKVKPEYLEYYGENVDLIVIGKIKGVKNSFICALFDLDSKIFKSFCNVANGFTYDEYKEIDSISKNKWHNFKIDPPPIDLLQFGTKKPDEWLNPYDCQIILEIKARSIDHSDTLMYKAGTTLHGLWCRSLRRDLNLNDCENLQSYLAKKNVHHTNKIQKVNSNFKRKINFQDSIIEDERSGEIDFDSSENKTIFQKIKMLILTDYKSKQLKLTRNQLIELVKLHGGDPVNDLSNINLDDFKVVIIGSKLIPSIIGYINQGWDILKPVWILDCINKNSLVPLEPNFILNGNDQLTEFAGKRLDKFGDSFTTTLDSNYPIKKKKSSN</sequence>
<keyword evidence="13" id="KW-0233">DNA recombination</keyword>
<feature type="domain" description="BRCT" evidence="21">
    <location>
        <begin position="688"/>
        <end position="785"/>
    </location>
</feature>
<evidence type="ECO:0000256" key="9">
    <source>
        <dbReference type="ARBA" id="ARBA00022741"/>
    </source>
</evidence>
<evidence type="ECO:0000256" key="15">
    <source>
        <dbReference type="ARBA" id="ARBA00023242"/>
    </source>
</evidence>
<dbReference type="PANTHER" id="PTHR45997:SF1">
    <property type="entry name" value="DNA LIGASE 4"/>
    <property type="match status" value="1"/>
</dbReference>
<evidence type="ECO:0000256" key="12">
    <source>
        <dbReference type="ARBA" id="ARBA00022842"/>
    </source>
</evidence>
<keyword evidence="23" id="KW-1185">Reference proteome</keyword>
<comment type="catalytic activity">
    <reaction evidence="18">
        <text>ATP + (deoxyribonucleotide)n-3'-hydroxyl + 5'-phospho-(deoxyribonucleotide)m = (deoxyribonucleotide)n+m + AMP + diphosphate.</text>
        <dbReference type="EC" id="6.5.1.1"/>
    </reaction>
</comment>
<comment type="subcellular location">
    <subcellularLocation>
        <location evidence="2">Nucleus</location>
    </subcellularLocation>
</comment>
<dbReference type="PROSITE" id="PS00333">
    <property type="entry name" value="DNA_LIGASE_A2"/>
    <property type="match status" value="1"/>
</dbReference>
<comment type="similarity">
    <text evidence="3 19">Belongs to the ATP-dependent DNA ligase family.</text>
</comment>
<dbReference type="InterPro" id="IPR012310">
    <property type="entry name" value="DNA_ligase_ATP-dep_cent"/>
</dbReference>
<evidence type="ECO:0000256" key="14">
    <source>
        <dbReference type="ARBA" id="ARBA00023204"/>
    </source>
</evidence>
<evidence type="ECO:0000256" key="16">
    <source>
        <dbReference type="ARBA" id="ARBA00030676"/>
    </source>
</evidence>
<dbReference type="CDD" id="cd07903">
    <property type="entry name" value="Adenylation_DNA_ligase_IV"/>
    <property type="match status" value="1"/>
</dbReference>
<keyword evidence="6 22" id="KW-0436">Ligase</keyword>
<evidence type="ECO:0000256" key="6">
    <source>
        <dbReference type="ARBA" id="ARBA00022598"/>
    </source>
</evidence>
<dbReference type="GO" id="GO:0032807">
    <property type="term" value="C:DNA ligase IV complex"/>
    <property type="evidence" value="ECO:0007669"/>
    <property type="project" value="EnsemblFungi"/>
</dbReference>
<dbReference type="InterPro" id="IPR036420">
    <property type="entry name" value="BRCT_dom_sf"/>
</dbReference>
<reference evidence="23" key="1">
    <citation type="submission" date="2016-05" db="EMBL/GenBank/DDBJ databases">
        <title>Comparative genomics of biotechnologically important yeasts.</title>
        <authorList>
            <consortium name="DOE Joint Genome Institute"/>
            <person name="Riley R."/>
            <person name="Haridas S."/>
            <person name="Wolfe K.H."/>
            <person name="Lopes M.R."/>
            <person name="Hittinger C.T."/>
            <person name="Goker M."/>
            <person name="Salamov A."/>
            <person name="Wisecaver J."/>
            <person name="Long T.M."/>
            <person name="Aerts A.L."/>
            <person name="Barry K."/>
            <person name="Choi C."/>
            <person name="Clum A."/>
            <person name="Coughlan A.Y."/>
            <person name="Deshpande S."/>
            <person name="Douglass A.P."/>
            <person name="Hanson S.J."/>
            <person name="Klenk H.-P."/>
            <person name="Labutti K."/>
            <person name="Lapidus A."/>
            <person name="Lindquist E."/>
            <person name="Lipzen A."/>
            <person name="Meier-Kolthoff J.P."/>
            <person name="Ohm R.A."/>
            <person name="Otillar R.P."/>
            <person name="Pangilinan J."/>
            <person name="Peng Y."/>
            <person name="Rokas A."/>
            <person name="Rosa C.A."/>
            <person name="Scheuner C."/>
            <person name="Sibirny A.A."/>
            <person name="Slot J.C."/>
            <person name="Stielow J.B."/>
            <person name="Sun H."/>
            <person name="Kurtzman C.P."/>
            <person name="Blackwell M."/>
            <person name="Grigoriev I.V."/>
            <person name="Jeffries T.W."/>
        </authorList>
    </citation>
    <scope>NUCLEOTIDE SEQUENCE [LARGE SCALE GENOMIC DNA]</scope>
    <source>
        <strain evidence="23">NRRL Y-1933</strain>
    </source>
</reference>
<dbReference type="Gene3D" id="1.10.3260.10">
    <property type="entry name" value="DNA ligase, ATP-dependent, N-terminal domain"/>
    <property type="match status" value="1"/>
</dbReference>
<organism evidence="22 23">
    <name type="scientific">Hyphopichia burtonii NRRL Y-1933</name>
    <dbReference type="NCBI Taxonomy" id="984485"/>
    <lineage>
        <taxon>Eukaryota</taxon>
        <taxon>Fungi</taxon>
        <taxon>Dikarya</taxon>
        <taxon>Ascomycota</taxon>
        <taxon>Saccharomycotina</taxon>
        <taxon>Pichiomycetes</taxon>
        <taxon>Debaryomycetaceae</taxon>
        <taxon>Hyphopichia</taxon>
    </lineage>
</organism>
<evidence type="ECO:0000256" key="17">
    <source>
        <dbReference type="ARBA" id="ARBA00031942"/>
    </source>
</evidence>
<evidence type="ECO:0000256" key="11">
    <source>
        <dbReference type="ARBA" id="ARBA00022840"/>
    </source>
</evidence>
<name>A0A1E4RKE8_9ASCO</name>
<dbReference type="PANTHER" id="PTHR45997">
    <property type="entry name" value="DNA LIGASE 4"/>
    <property type="match status" value="1"/>
</dbReference>
<dbReference type="SUPFAM" id="SSF56091">
    <property type="entry name" value="DNA ligase/mRNA capping enzyme, catalytic domain"/>
    <property type="match status" value="1"/>
</dbReference>
<evidence type="ECO:0000256" key="8">
    <source>
        <dbReference type="ARBA" id="ARBA00022737"/>
    </source>
</evidence>
<dbReference type="InterPro" id="IPR012308">
    <property type="entry name" value="DNA_ligase_ATP-dep_N"/>
</dbReference>
<keyword evidence="8" id="KW-0677">Repeat</keyword>
<protein>
    <recommendedName>
        <fullName evidence="5">DNA ligase 4</fullName>
        <ecNumber evidence="4">6.5.1.1</ecNumber>
    </recommendedName>
    <alternativeName>
        <fullName evidence="17">DNA ligase IV</fullName>
    </alternativeName>
    <alternativeName>
        <fullName evidence="16">Polydeoxyribonucleotide synthase [ATP] 4</fullName>
    </alternativeName>
</protein>
<keyword evidence="9" id="KW-0547">Nucleotide-binding</keyword>
<dbReference type="InterPro" id="IPR029710">
    <property type="entry name" value="LIG4"/>
</dbReference>
<dbReference type="InterPro" id="IPR012340">
    <property type="entry name" value="NA-bd_OB-fold"/>
</dbReference>
<evidence type="ECO:0000313" key="22">
    <source>
        <dbReference type="EMBL" id="ODV67700.1"/>
    </source>
</evidence>
<feature type="domain" description="ATP-dependent DNA ligase family profile" evidence="20">
    <location>
        <begin position="407"/>
        <end position="535"/>
    </location>
</feature>
<dbReference type="PROSITE" id="PS50172">
    <property type="entry name" value="BRCT"/>
    <property type="match status" value="1"/>
</dbReference>
<evidence type="ECO:0000256" key="7">
    <source>
        <dbReference type="ARBA" id="ARBA00022723"/>
    </source>
</evidence>
<keyword evidence="10" id="KW-0227">DNA damage</keyword>
<dbReference type="GO" id="GO:0043007">
    <property type="term" value="P:maintenance of rDNA"/>
    <property type="evidence" value="ECO:0007669"/>
    <property type="project" value="EnsemblFungi"/>
</dbReference>
<dbReference type="InterPro" id="IPR000977">
    <property type="entry name" value="DNA_ligase_ATP-dep"/>
</dbReference>
<dbReference type="AlphaFoldDB" id="A0A1E4RKE8"/>
<dbReference type="EMBL" id="KV454540">
    <property type="protein sequence ID" value="ODV67700.1"/>
    <property type="molecule type" value="Genomic_DNA"/>
</dbReference>
<dbReference type="GO" id="GO:0097680">
    <property type="term" value="P:double-strand break repair via classical nonhomologous end joining"/>
    <property type="evidence" value="ECO:0007669"/>
    <property type="project" value="EnsemblFungi"/>
</dbReference>
<dbReference type="Proteomes" id="UP000095085">
    <property type="component" value="Unassembled WGS sequence"/>
</dbReference>
<dbReference type="GO" id="GO:0006310">
    <property type="term" value="P:DNA recombination"/>
    <property type="evidence" value="ECO:0007669"/>
    <property type="project" value="UniProtKB-KW"/>
</dbReference>
<dbReference type="NCBIfam" id="TIGR00574">
    <property type="entry name" value="dnl1"/>
    <property type="match status" value="1"/>
</dbReference>
<dbReference type="STRING" id="984485.A0A1E4RKE8"/>
<dbReference type="Pfam" id="PF04675">
    <property type="entry name" value="DNA_ligase_A_N"/>
    <property type="match status" value="1"/>
</dbReference>
<dbReference type="InterPro" id="IPR036599">
    <property type="entry name" value="DNA_ligase_N_sf"/>
</dbReference>
<dbReference type="RefSeq" id="XP_020076767.1">
    <property type="nucleotide sequence ID" value="XM_020222730.1"/>
</dbReference>
<accession>A0A1E4RKE8</accession>
<evidence type="ECO:0000256" key="18">
    <source>
        <dbReference type="ARBA" id="ARBA00034003"/>
    </source>
</evidence>
<proteinExistence type="inferred from homology"/>
<dbReference type="InterPro" id="IPR044125">
    <property type="entry name" value="Adenylation_DNA_ligase_IV"/>
</dbReference>
<evidence type="ECO:0000256" key="10">
    <source>
        <dbReference type="ARBA" id="ARBA00022763"/>
    </source>
</evidence>
<dbReference type="OrthoDB" id="151490at2759"/>
<comment type="cofactor">
    <cofactor evidence="1">
        <name>Mg(2+)</name>
        <dbReference type="ChEBI" id="CHEBI:18420"/>
    </cofactor>
</comment>
<dbReference type="Gene3D" id="3.30.470.30">
    <property type="entry name" value="DNA ligase/mRNA capping enzyme"/>
    <property type="match status" value="1"/>
</dbReference>
<keyword evidence="11" id="KW-0067">ATP-binding</keyword>
<evidence type="ECO:0000313" key="23">
    <source>
        <dbReference type="Proteomes" id="UP000095085"/>
    </source>
</evidence>
<evidence type="ECO:0000259" key="21">
    <source>
        <dbReference type="PROSITE" id="PS50172"/>
    </source>
</evidence>
<dbReference type="Gene3D" id="3.40.50.10190">
    <property type="entry name" value="BRCT domain"/>
    <property type="match status" value="1"/>
</dbReference>
<evidence type="ECO:0000256" key="2">
    <source>
        <dbReference type="ARBA" id="ARBA00004123"/>
    </source>
</evidence>
<dbReference type="Pfam" id="PF01068">
    <property type="entry name" value="DNA_ligase_A_M"/>
    <property type="match status" value="1"/>
</dbReference>
<dbReference type="GO" id="GO:0003910">
    <property type="term" value="F:DNA ligase (ATP) activity"/>
    <property type="evidence" value="ECO:0007669"/>
    <property type="project" value="UniProtKB-EC"/>
</dbReference>
<dbReference type="PROSITE" id="PS50160">
    <property type="entry name" value="DNA_LIGASE_A3"/>
    <property type="match status" value="1"/>
</dbReference>
<evidence type="ECO:0000256" key="5">
    <source>
        <dbReference type="ARBA" id="ARBA00022073"/>
    </source>
</evidence>
<keyword evidence="14" id="KW-0234">DNA repair</keyword>
<dbReference type="GO" id="GO:0046872">
    <property type="term" value="F:metal ion binding"/>
    <property type="evidence" value="ECO:0007669"/>
    <property type="project" value="UniProtKB-KW"/>
</dbReference>
<dbReference type="InterPro" id="IPR001357">
    <property type="entry name" value="BRCT_dom"/>
</dbReference>
<evidence type="ECO:0000259" key="20">
    <source>
        <dbReference type="PROSITE" id="PS50160"/>
    </source>
</evidence>
<evidence type="ECO:0000256" key="3">
    <source>
        <dbReference type="ARBA" id="ARBA00007572"/>
    </source>
</evidence>
<dbReference type="InterPro" id="IPR016059">
    <property type="entry name" value="DNA_ligase_ATP-dep_CS"/>
</dbReference>
<dbReference type="SUPFAM" id="SSF52113">
    <property type="entry name" value="BRCT domain"/>
    <property type="match status" value="1"/>
</dbReference>
<keyword evidence="12" id="KW-0460">Magnesium</keyword>
<dbReference type="Pfam" id="PF16589">
    <property type="entry name" value="BRCT_2"/>
    <property type="match status" value="1"/>
</dbReference>
<evidence type="ECO:0000256" key="4">
    <source>
        <dbReference type="ARBA" id="ARBA00012727"/>
    </source>
</evidence>
<dbReference type="GO" id="GO:0071897">
    <property type="term" value="P:DNA biosynthetic process"/>
    <property type="evidence" value="ECO:0007669"/>
    <property type="project" value="InterPro"/>
</dbReference>
<dbReference type="EC" id="6.5.1.1" evidence="4"/>
<dbReference type="GeneID" id="30997279"/>
<dbReference type="GO" id="GO:0003677">
    <property type="term" value="F:DNA binding"/>
    <property type="evidence" value="ECO:0007669"/>
    <property type="project" value="InterPro"/>
</dbReference>
<dbReference type="GO" id="GO:0006297">
    <property type="term" value="P:nucleotide-excision repair, DNA gap filling"/>
    <property type="evidence" value="ECO:0007669"/>
    <property type="project" value="TreeGrafter"/>
</dbReference>
<evidence type="ECO:0000256" key="1">
    <source>
        <dbReference type="ARBA" id="ARBA00001946"/>
    </source>
</evidence>
<dbReference type="GO" id="GO:0005524">
    <property type="term" value="F:ATP binding"/>
    <property type="evidence" value="ECO:0007669"/>
    <property type="project" value="UniProtKB-KW"/>
</dbReference>
<dbReference type="SUPFAM" id="SSF50249">
    <property type="entry name" value="Nucleic acid-binding proteins"/>
    <property type="match status" value="1"/>
</dbReference>
<keyword evidence="15" id="KW-0539">Nucleus</keyword>